<dbReference type="Gene3D" id="2.120.10.30">
    <property type="entry name" value="TolB, C-terminal domain"/>
    <property type="match status" value="1"/>
</dbReference>
<dbReference type="GO" id="GO:0005773">
    <property type="term" value="C:vacuole"/>
    <property type="evidence" value="ECO:0007669"/>
    <property type="project" value="UniProtKB-SubCell"/>
</dbReference>
<feature type="domain" description="Strictosidine synthase conserved region" evidence="5">
    <location>
        <begin position="193"/>
        <end position="280"/>
    </location>
</feature>
<dbReference type="InterPro" id="IPR011042">
    <property type="entry name" value="6-blade_b-propeller_TolB-like"/>
</dbReference>
<dbReference type="SUPFAM" id="SSF63829">
    <property type="entry name" value="Calcium-dependent phosphotriesterase"/>
    <property type="match status" value="1"/>
</dbReference>
<dbReference type="STRING" id="3827.A0A1S2YL19"/>
<dbReference type="Pfam" id="PF20067">
    <property type="entry name" value="SSL_N"/>
    <property type="match status" value="1"/>
</dbReference>
<evidence type="ECO:0000256" key="2">
    <source>
        <dbReference type="ARBA" id="ARBA00009191"/>
    </source>
</evidence>
<dbReference type="GO" id="GO:0012505">
    <property type="term" value="C:endomembrane system"/>
    <property type="evidence" value="ECO:0007669"/>
    <property type="project" value="TreeGrafter"/>
</dbReference>
<dbReference type="InterPro" id="IPR018119">
    <property type="entry name" value="Strictosidine_synth_cons-reg"/>
</dbReference>
<organism evidence="6 7">
    <name type="scientific">Cicer arietinum</name>
    <name type="common">Chickpea</name>
    <name type="synonym">Garbanzo</name>
    <dbReference type="NCBI Taxonomy" id="3827"/>
    <lineage>
        <taxon>Eukaryota</taxon>
        <taxon>Viridiplantae</taxon>
        <taxon>Streptophyta</taxon>
        <taxon>Embryophyta</taxon>
        <taxon>Tracheophyta</taxon>
        <taxon>Spermatophyta</taxon>
        <taxon>Magnoliopsida</taxon>
        <taxon>eudicotyledons</taxon>
        <taxon>Gunneridae</taxon>
        <taxon>Pentapetalae</taxon>
        <taxon>rosids</taxon>
        <taxon>fabids</taxon>
        <taxon>Fabales</taxon>
        <taxon>Fabaceae</taxon>
        <taxon>Papilionoideae</taxon>
        <taxon>50 kb inversion clade</taxon>
        <taxon>NPAAA clade</taxon>
        <taxon>Hologalegina</taxon>
        <taxon>IRL clade</taxon>
        <taxon>Cicereae</taxon>
        <taxon>Cicer</taxon>
    </lineage>
</organism>
<evidence type="ECO:0000313" key="6">
    <source>
        <dbReference type="Proteomes" id="UP000087171"/>
    </source>
</evidence>
<dbReference type="KEGG" id="cam:101512561"/>
<comment type="subcellular location">
    <subcellularLocation>
        <location evidence="1">Vacuole</location>
    </subcellularLocation>
</comment>
<dbReference type="PANTHER" id="PTHR10426:SF106">
    <property type="entry name" value="PROTEIN STRICTOSIDINE SYNTHASE-LIKE 3"/>
    <property type="match status" value="1"/>
</dbReference>
<keyword evidence="6" id="KW-1185">Reference proteome</keyword>
<keyword evidence="3" id="KW-0926">Vacuole</keyword>
<reference evidence="6" key="1">
    <citation type="journal article" date="2013" name="Nat. Biotechnol.">
        <title>Draft genome sequence of chickpea (Cicer arietinum) provides a resource for trait improvement.</title>
        <authorList>
            <person name="Varshney R.K."/>
            <person name="Song C."/>
            <person name="Saxena R.K."/>
            <person name="Azam S."/>
            <person name="Yu S."/>
            <person name="Sharpe A.G."/>
            <person name="Cannon S."/>
            <person name="Baek J."/>
            <person name="Rosen B.D."/>
            <person name="Tar'an B."/>
            <person name="Millan T."/>
            <person name="Zhang X."/>
            <person name="Ramsay L.D."/>
            <person name="Iwata A."/>
            <person name="Wang Y."/>
            <person name="Nelson W."/>
            <person name="Farmer A.D."/>
            <person name="Gaur P.M."/>
            <person name="Soderlund C."/>
            <person name="Penmetsa R.V."/>
            <person name="Xu C."/>
            <person name="Bharti A.K."/>
            <person name="He W."/>
            <person name="Winter P."/>
            <person name="Zhao S."/>
            <person name="Hane J.K."/>
            <person name="Carrasquilla-Garcia N."/>
            <person name="Condie J.A."/>
            <person name="Upadhyaya H.D."/>
            <person name="Luo M.C."/>
            <person name="Thudi M."/>
            <person name="Gowda C.L."/>
            <person name="Singh N.P."/>
            <person name="Lichtenzveig J."/>
            <person name="Gali K.K."/>
            <person name="Rubio J."/>
            <person name="Nadarajan N."/>
            <person name="Dolezel J."/>
            <person name="Bansal K.C."/>
            <person name="Xu X."/>
            <person name="Edwards D."/>
            <person name="Zhang G."/>
            <person name="Kahl G."/>
            <person name="Gil J."/>
            <person name="Singh K.B."/>
            <person name="Datta S.K."/>
            <person name="Jackson S.A."/>
            <person name="Wang J."/>
            <person name="Cook D.R."/>
        </authorList>
    </citation>
    <scope>NUCLEOTIDE SEQUENCE [LARGE SCALE GENOMIC DNA]</scope>
    <source>
        <strain evidence="6">cv. CDC Frontier</strain>
    </source>
</reference>
<dbReference type="PANTHER" id="PTHR10426">
    <property type="entry name" value="STRICTOSIDINE SYNTHASE-RELATED"/>
    <property type="match status" value="1"/>
</dbReference>
<evidence type="ECO:0000313" key="7">
    <source>
        <dbReference type="RefSeq" id="XP_004506244.1"/>
    </source>
</evidence>
<reference evidence="7" key="2">
    <citation type="submission" date="2025-08" db="UniProtKB">
        <authorList>
            <consortium name="RefSeq"/>
        </authorList>
    </citation>
    <scope>IDENTIFICATION</scope>
    <source>
        <tissue evidence="7">Etiolated seedlings</tissue>
    </source>
</reference>
<dbReference type="Pfam" id="PF03088">
    <property type="entry name" value="Str_synth"/>
    <property type="match status" value="1"/>
</dbReference>
<comment type="similarity">
    <text evidence="2">Belongs to the strictosidine synthase family.</text>
</comment>
<dbReference type="PaxDb" id="3827-XP_004506244.1"/>
<dbReference type="Proteomes" id="UP000087171">
    <property type="component" value="Chromosome Ca6"/>
</dbReference>
<dbReference type="AlphaFoldDB" id="A0A1S2YL19"/>
<name>A0A1S2YL19_CICAR</name>
<dbReference type="FunFam" id="2.120.10.30:FF:000060">
    <property type="entry name" value="Putative strictosidine synthase"/>
    <property type="match status" value="1"/>
</dbReference>
<dbReference type="GO" id="GO:0016787">
    <property type="term" value="F:hydrolase activity"/>
    <property type="evidence" value="ECO:0007669"/>
    <property type="project" value="TreeGrafter"/>
</dbReference>
<dbReference type="GeneID" id="101512561"/>
<evidence type="ECO:0000256" key="3">
    <source>
        <dbReference type="ARBA" id="ARBA00022554"/>
    </source>
</evidence>
<dbReference type="eggNOG" id="KOG1520">
    <property type="taxonomic scope" value="Eukaryota"/>
</dbReference>
<gene>
    <name evidence="7" type="primary">LOC101512561</name>
</gene>
<keyword evidence="4" id="KW-0325">Glycoprotein</keyword>
<sequence>MLHAFVFSLSNKMSLARGTAVVFLLFALYCGLDPFEHSPIAKFPDFEAKKVDIPPWSEVPNDTDKQNLLQNSEIKFLNQVQGPESIVFDPLGRGPYTGLADGRILFWNGQSWFDFAYTSPNRSLCTPIEAATPFSYVKTEHICGRPLGLRFDKKTGELYIADAYLGLMKVGPEGGLATSLATEAEGVPLRFTNDVDVDTEGNVYFTESSTIYQRRNFIQLVFSGDDSGKVLKYNPTTKETTVLVRNVQFPNGISLSKDGSFFVFCEGAIGRLRKYWLKGEKAGTSEILAILPGYPDNVRVNENGDFWVALHCRRYMYAYLNGLYPRIRKAILKLPIPTKIQYLFQIGGKQRGVIVKYSPEGKLLQILEDSEGKVVRAVSEVEEKDGQLWIGSVLMPFIAVYKL</sequence>
<evidence type="ECO:0000256" key="1">
    <source>
        <dbReference type="ARBA" id="ARBA00004116"/>
    </source>
</evidence>
<evidence type="ECO:0000256" key="4">
    <source>
        <dbReference type="ARBA" id="ARBA00023180"/>
    </source>
</evidence>
<dbReference type="OrthoDB" id="5307922at2759"/>
<proteinExistence type="inferred from homology"/>
<dbReference type="RefSeq" id="XP_004506244.1">
    <property type="nucleotide sequence ID" value="XM_004506187.3"/>
</dbReference>
<evidence type="ECO:0000259" key="5">
    <source>
        <dbReference type="Pfam" id="PF03088"/>
    </source>
</evidence>
<protein>
    <submittedName>
        <fullName evidence="7">Protein STRICTOSIDINE SYNTHASE-LIKE 3-like</fullName>
    </submittedName>
</protein>
<accession>A0A1S2YL19</accession>